<keyword evidence="2" id="KW-1185">Reference proteome</keyword>
<protein>
    <submittedName>
        <fullName evidence="1">Uncharacterized protein</fullName>
    </submittedName>
</protein>
<feature type="non-terminal residue" evidence="1">
    <location>
        <position position="1"/>
    </location>
</feature>
<evidence type="ECO:0000313" key="1">
    <source>
        <dbReference type="EMBL" id="CUS12572.1"/>
    </source>
</evidence>
<feature type="non-terminal residue" evidence="1">
    <location>
        <position position="35"/>
    </location>
</feature>
<accession>A0A292PYA6</accession>
<dbReference type="EMBL" id="LN890988">
    <property type="protein sequence ID" value="CUS12572.1"/>
    <property type="molecule type" value="Genomic_DNA"/>
</dbReference>
<proteinExistence type="predicted"/>
<dbReference type="AlphaFoldDB" id="A0A292PYA6"/>
<gene>
    <name evidence="1" type="ORF">GSTUAT00003309001</name>
</gene>
<organism evidence="1 2">
    <name type="scientific">Tuber aestivum</name>
    <name type="common">summer truffle</name>
    <dbReference type="NCBI Taxonomy" id="59557"/>
    <lineage>
        <taxon>Eukaryota</taxon>
        <taxon>Fungi</taxon>
        <taxon>Dikarya</taxon>
        <taxon>Ascomycota</taxon>
        <taxon>Pezizomycotina</taxon>
        <taxon>Pezizomycetes</taxon>
        <taxon>Pezizales</taxon>
        <taxon>Tuberaceae</taxon>
        <taxon>Tuber</taxon>
    </lineage>
</organism>
<name>A0A292PYA6_9PEZI</name>
<evidence type="ECO:0000313" key="2">
    <source>
        <dbReference type="Proteomes" id="UP001412239"/>
    </source>
</evidence>
<sequence>ILQSILRCLHHHLLHHPSAPSIHRPPPVAIILEIR</sequence>
<reference evidence="1" key="1">
    <citation type="submission" date="2015-10" db="EMBL/GenBank/DDBJ databases">
        <authorList>
            <person name="Regsiter A."/>
            <person name="william w."/>
        </authorList>
    </citation>
    <scope>NUCLEOTIDE SEQUENCE</scope>
    <source>
        <strain evidence="1">Montdore</strain>
    </source>
</reference>
<dbReference type="Proteomes" id="UP001412239">
    <property type="component" value="Unassembled WGS sequence"/>
</dbReference>